<dbReference type="AlphaFoldDB" id="A0A1E7F3R8"/>
<evidence type="ECO:0000313" key="1">
    <source>
        <dbReference type="EMBL" id="OEU12776.1"/>
    </source>
</evidence>
<reference evidence="1 2" key="1">
    <citation type="submission" date="2016-09" db="EMBL/GenBank/DDBJ databases">
        <title>Extensive genetic diversity and differential bi-allelic expression allows diatom success in the polar Southern Ocean.</title>
        <authorList>
            <consortium name="DOE Joint Genome Institute"/>
            <person name="Mock T."/>
            <person name="Otillar R.P."/>
            <person name="Strauss J."/>
            <person name="Dupont C."/>
            <person name="Frickenhaus S."/>
            <person name="Maumus F."/>
            <person name="Mcmullan M."/>
            <person name="Sanges R."/>
            <person name="Schmutz J."/>
            <person name="Toseland A."/>
            <person name="Valas R."/>
            <person name="Veluchamy A."/>
            <person name="Ward B.J."/>
            <person name="Allen A."/>
            <person name="Barry K."/>
            <person name="Falciatore A."/>
            <person name="Ferrante M."/>
            <person name="Fortunato A.E."/>
            <person name="Gloeckner G."/>
            <person name="Gruber A."/>
            <person name="Hipkin R."/>
            <person name="Janech M."/>
            <person name="Kroth P."/>
            <person name="Leese F."/>
            <person name="Lindquist E."/>
            <person name="Lyon B.R."/>
            <person name="Martin J."/>
            <person name="Mayer C."/>
            <person name="Parker M."/>
            <person name="Quesneville H."/>
            <person name="Raymond J."/>
            <person name="Uhlig C."/>
            <person name="Valentin K.U."/>
            <person name="Worden A.Z."/>
            <person name="Armbrust E.V."/>
            <person name="Bowler C."/>
            <person name="Green B."/>
            <person name="Moulton V."/>
            <person name="Van Oosterhout C."/>
            <person name="Grigoriev I."/>
        </authorList>
    </citation>
    <scope>NUCLEOTIDE SEQUENCE [LARGE SCALE GENOMIC DNA]</scope>
    <source>
        <strain evidence="1 2">CCMP1102</strain>
    </source>
</reference>
<protein>
    <submittedName>
        <fullName evidence="1">Uncharacterized protein</fullName>
    </submittedName>
</protein>
<name>A0A1E7F3R8_9STRA</name>
<dbReference type="InParanoid" id="A0A1E7F3R8"/>
<sequence length="55" mass="6228">MKTNRNVYAKLSIFGQFMGYVVAATTNHDDQSPPNPRLIIIVHEIRTASPFAPWL</sequence>
<dbReference type="EMBL" id="KV784364">
    <property type="protein sequence ID" value="OEU12776.1"/>
    <property type="molecule type" value="Genomic_DNA"/>
</dbReference>
<organism evidence="1 2">
    <name type="scientific">Fragilariopsis cylindrus CCMP1102</name>
    <dbReference type="NCBI Taxonomy" id="635003"/>
    <lineage>
        <taxon>Eukaryota</taxon>
        <taxon>Sar</taxon>
        <taxon>Stramenopiles</taxon>
        <taxon>Ochrophyta</taxon>
        <taxon>Bacillariophyta</taxon>
        <taxon>Bacillariophyceae</taxon>
        <taxon>Bacillariophycidae</taxon>
        <taxon>Bacillariales</taxon>
        <taxon>Bacillariaceae</taxon>
        <taxon>Fragilariopsis</taxon>
    </lineage>
</organism>
<keyword evidence="2" id="KW-1185">Reference proteome</keyword>
<evidence type="ECO:0000313" key="2">
    <source>
        <dbReference type="Proteomes" id="UP000095751"/>
    </source>
</evidence>
<accession>A0A1E7F3R8</accession>
<dbReference type="KEGG" id="fcy:FRACYDRAFT_270475"/>
<dbReference type="Proteomes" id="UP000095751">
    <property type="component" value="Unassembled WGS sequence"/>
</dbReference>
<gene>
    <name evidence="1" type="ORF">FRACYDRAFT_270475</name>
</gene>
<proteinExistence type="predicted"/>